<dbReference type="STRING" id="400682.A0A1X7U4L4"/>
<reference evidence="2" key="1">
    <citation type="journal article" date="2010" name="Nature">
        <title>The Amphimedon queenslandica genome and the evolution of animal complexity.</title>
        <authorList>
            <person name="Srivastava M."/>
            <person name="Simakov O."/>
            <person name="Chapman J."/>
            <person name="Fahey B."/>
            <person name="Gauthier M.E."/>
            <person name="Mitros T."/>
            <person name="Richards G.S."/>
            <person name="Conaco C."/>
            <person name="Dacre M."/>
            <person name="Hellsten U."/>
            <person name="Larroux C."/>
            <person name="Putnam N.H."/>
            <person name="Stanke M."/>
            <person name="Adamska M."/>
            <person name="Darling A."/>
            <person name="Degnan S.M."/>
            <person name="Oakley T.H."/>
            <person name="Plachetzki D.C."/>
            <person name="Zhai Y."/>
            <person name="Adamski M."/>
            <person name="Calcino A."/>
            <person name="Cummins S.F."/>
            <person name="Goodstein D.M."/>
            <person name="Harris C."/>
            <person name="Jackson D.J."/>
            <person name="Leys S.P."/>
            <person name="Shu S."/>
            <person name="Woodcroft B.J."/>
            <person name="Vervoort M."/>
            <person name="Kosik K.S."/>
            <person name="Manning G."/>
            <person name="Degnan B.M."/>
            <person name="Rokhsar D.S."/>
        </authorList>
    </citation>
    <scope>NUCLEOTIDE SEQUENCE [LARGE SCALE GENOMIC DNA]</scope>
</reference>
<dbReference type="PANTHER" id="PTHR14256">
    <property type="entry name" value="NADH-UBIQUINONE OXIDOREDUCTASE MLRQ SUBUNIT"/>
    <property type="match status" value="1"/>
</dbReference>
<dbReference type="EnsemblMetazoa" id="Aqu2.1.22401_001">
    <property type="protein sequence ID" value="Aqu2.1.22401_001"/>
    <property type="gene ID" value="Aqu2.1.22401"/>
</dbReference>
<gene>
    <name evidence="1" type="primary">100632298</name>
</gene>
<name>A0A1X7U4L4_AMPQE</name>
<organism evidence="1">
    <name type="scientific">Amphimedon queenslandica</name>
    <name type="common">Sponge</name>
    <dbReference type="NCBI Taxonomy" id="400682"/>
    <lineage>
        <taxon>Eukaryota</taxon>
        <taxon>Metazoa</taxon>
        <taxon>Porifera</taxon>
        <taxon>Demospongiae</taxon>
        <taxon>Heteroscleromorpha</taxon>
        <taxon>Haplosclerida</taxon>
        <taxon>Niphatidae</taxon>
        <taxon>Amphimedon</taxon>
    </lineage>
</organism>
<protein>
    <recommendedName>
        <fullName evidence="3">NADH dehydrogenase [ubiquinone] 1 alpha subcomplex subunit 4</fullName>
    </recommendedName>
</protein>
<sequence length="81" mass="9194">MSKFIRTLKSHPAVIPVVFFTGLGASMAAFQILRACNVYSDVSFRRGSNPHPWLNVKPNENLKYYKAVDYGKLSQGDRPKY</sequence>
<dbReference type="OrthoDB" id="5511684at2759"/>
<dbReference type="Pfam" id="PF06522">
    <property type="entry name" value="B12D"/>
    <property type="match status" value="1"/>
</dbReference>
<dbReference type="KEGG" id="aqu:100632298"/>
<evidence type="ECO:0000313" key="1">
    <source>
        <dbReference type="EnsemblMetazoa" id="Aqu2.1.22401_001"/>
    </source>
</evidence>
<dbReference type="InterPro" id="IPR010530">
    <property type="entry name" value="B12D"/>
</dbReference>
<dbReference type="PANTHER" id="PTHR14256:SF1">
    <property type="entry name" value="GEO09626P1"/>
    <property type="match status" value="1"/>
</dbReference>
<dbReference type="eggNOG" id="ENOG502S65P">
    <property type="taxonomic scope" value="Eukaryota"/>
</dbReference>
<accession>A0A1X7U4L4</accession>
<dbReference type="EnsemblMetazoa" id="XM_003389016.3">
    <property type="protein sequence ID" value="XP_003389064.1"/>
    <property type="gene ID" value="LOC100632298"/>
</dbReference>
<dbReference type="Proteomes" id="UP000007879">
    <property type="component" value="Unassembled WGS sequence"/>
</dbReference>
<dbReference type="InParanoid" id="A0A1X7U4L4"/>
<proteinExistence type="predicted"/>
<reference evidence="1" key="2">
    <citation type="submission" date="2017-05" db="UniProtKB">
        <authorList>
            <consortium name="EnsemblMetazoa"/>
        </authorList>
    </citation>
    <scope>IDENTIFICATION</scope>
</reference>
<evidence type="ECO:0000313" key="2">
    <source>
        <dbReference type="Proteomes" id="UP000007879"/>
    </source>
</evidence>
<keyword evidence="2" id="KW-1185">Reference proteome</keyword>
<evidence type="ECO:0008006" key="3">
    <source>
        <dbReference type="Google" id="ProtNLM"/>
    </source>
</evidence>
<dbReference type="AlphaFoldDB" id="A0A1X7U4L4"/>